<name>A0A0D2D4W5_9EURO</name>
<accession>A0A0D2D4W5</accession>
<evidence type="ECO:0000313" key="5">
    <source>
        <dbReference type="Proteomes" id="UP000054266"/>
    </source>
</evidence>
<dbReference type="Gene3D" id="3.90.550.10">
    <property type="entry name" value="Spore Coat Polysaccharide Biosynthesis Protein SpsA, Chain A"/>
    <property type="match status" value="1"/>
</dbReference>
<reference evidence="4 5" key="1">
    <citation type="submission" date="2015-01" db="EMBL/GenBank/DDBJ databases">
        <title>The Genome Sequence of Capronia semiimmersa CBS27337.</title>
        <authorList>
            <consortium name="The Broad Institute Genomics Platform"/>
            <person name="Cuomo C."/>
            <person name="de Hoog S."/>
            <person name="Gorbushina A."/>
            <person name="Stielow B."/>
            <person name="Teixiera M."/>
            <person name="Abouelleil A."/>
            <person name="Chapman S.B."/>
            <person name="Priest M."/>
            <person name="Young S.K."/>
            <person name="Wortman J."/>
            <person name="Nusbaum C."/>
            <person name="Birren B."/>
        </authorList>
    </citation>
    <scope>NUCLEOTIDE SEQUENCE [LARGE SCALE GENOMIC DNA]</scope>
    <source>
        <strain evidence="4 5">CBS 27337</strain>
    </source>
</reference>
<dbReference type="EMBL" id="KN846956">
    <property type="protein sequence ID" value="KIW72616.1"/>
    <property type="molecule type" value="Genomic_DNA"/>
</dbReference>
<dbReference type="SUPFAM" id="SSF53448">
    <property type="entry name" value="Nucleotide-diphospho-sugar transferases"/>
    <property type="match status" value="1"/>
</dbReference>
<evidence type="ECO:0000256" key="1">
    <source>
        <dbReference type="SAM" id="MobiDB-lite"/>
    </source>
</evidence>
<dbReference type="Pfam" id="PF13632">
    <property type="entry name" value="Glyco_trans_2_3"/>
    <property type="match status" value="1"/>
</dbReference>
<feature type="compositionally biased region" description="Polar residues" evidence="1">
    <location>
        <begin position="415"/>
        <end position="428"/>
    </location>
</feature>
<feature type="transmembrane region" description="Helical" evidence="2">
    <location>
        <begin position="461"/>
        <end position="489"/>
    </location>
</feature>
<evidence type="ECO:0000256" key="2">
    <source>
        <dbReference type="SAM" id="Phobius"/>
    </source>
</evidence>
<feature type="transmembrane region" description="Helical" evidence="2">
    <location>
        <begin position="52"/>
        <end position="76"/>
    </location>
</feature>
<evidence type="ECO:0000313" key="4">
    <source>
        <dbReference type="EMBL" id="KIW72616.1"/>
    </source>
</evidence>
<keyword evidence="5" id="KW-1185">Reference proteome</keyword>
<dbReference type="PANTHER" id="PTHR36851">
    <property type="entry name" value="UNNAMED PRODUCT"/>
    <property type="match status" value="1"/>
</dbReference>
<dbReference type="Proteomes" id="UP000054266">
    <property type="component" value="Unassembled WGS sequence"/>
</dbReference>
<gene>
    <name evidence="4" type="ORF">PV04_00799</name>
</gene>
<dbReference type="PANTHER" id="PTHR36851:SF1">
    <property type="entry name" value="GLYCO_TRANS_2-LIKE DOMAIN-CONTAINING PROTEIN"/>
    <property type="match status" value="1"/>
</dbReference>
<keyword evidence="2" id="KW-0472">Membrane</keyword>
<proteinExistence type="predicted"/>
<keyword evidence="2" id="KW-1133">Transmembrane helix</keyword>
<dbReference type="HOGENOM" id="CLU_014663_1_0_1"/>
<sequence>MDFLRWFLRCTPGVSVFCLLILLESALRIVETEWLSFFYPPFLNHIASPVVAQTLFISYSAFLHILALLFPLRLCASAYAATREIKAVHGLSKPPKANNAPTDAARNDLAELDLQQSALKKSDSVTLAVILPSYKEEVEILESSLRVLASHTLARASYDIFLAMEERDPNGDQVAQNLIRLFSGKFRNMQYTIHPAGLPGEAPGKSSNVSWAAKQVERKYLNHPNWTSVLVTVMDSDTHLLSQYFEAVLAHHLRNRRNGGMTDMTLYMPPIVFDRNAHLVPRMVRVADLMWAGAGLSCFTSKPTHTTIAIPTAVYTVPLPLISLAGGWDTGSEAIGEDMHMMLKCYFATHGRLMIRPIASPASQCNVTTGKAGIRGWLADHSARYAQGLRHMWGCLDTGYAVRQWCKVSPDPKVQEQSVPGSQINSDNSDPERPRHVEISLQLSQRTLHGPKLRRFTWRNLILFSRLFEAHFLPIHLFLVLLASAIYTALPYPLTSCATLTLAMDLTSYLRAASFFLMTVYFVIFYEAYHRACNEARASEMKRAGLYEELADEFSYRRGLSFGAIMDYLLFPIAGTVFGSVPLLQAIVSHFWTEKLVYRVSAKPLKPSTKGGFGTPTNEPEATMRDV</sequence>
<feature type="region of interest" description="Disordered" evidence="1">
    <location>
        <begin position="412"/>
        <end position="433"/>
    </location>
</feature>
<organism evidence="4 5">
    <name type="scientific">Phialophora macrospora</name>
    <dbReference type="NCBI Taxonomy" id="1851006"/>
    <lineage>
        <taxon>Eukaryota</taxon>
        <taxon>Fungi</taxon>
        <taxon>Dikarya</taxon>
        <taxon>Ascomycota</taxon>
        <taxon>Pezizomycotina</taxon>
        <taxon>Eurotiomycetes</taxon>
        <taxon>Chaetothyriomycetidae</taxon>
        <taxon>Chaetothyriales</taxon>
        <taxon>Herpotrichiellaceae</taxon>
        <taxon>Phialophora</taxon>
    </lineage>
</organism>
<feature type="transmembrane region" description="Helical" evidence="2">
    <location>
        <begin position="568"/>
        <end position="592"/>
    </location>
</feature>
<dbReference type="InterPro" id="IPR001173">
    <property type="entry name" value="Glyco_trans_2-like"/>
</dbReference>
<protein>
    <recommendedName>
        <fullName evidence="3">Glycosyltransferase 2-like domain-containing protein</fullName>
    </recommendedName>
</protein>
<dbReference type="AlphaFoldDB" id="A0A0D2D4W5"/>
<keyword evidence="2" id="KW-0812">Transmembrane</keyword>
<evidence type="ECO:0000259" key="3">
    <source>
        <dbReference type="Pfam" id="PF13632"/>
    </source>
</evidence>
<feature type="transmembrane region" description="Helical" evidence="2">
    <location>
        <begin position="509"/>
        <end position="529"/>
    </location>
</feature>
<feature type="domain" description="Glycosyltransferase 2-like" evidence="3">
    <location>
        <begin position="231"/>
        <end position="503"/>
    </location>
</feature>
<dbReference type="InterPro" id="IPR029044">
    <property type="entry name" value="Nucleotide-diphossugar_trans"/>
</dbReference>